<dbReference type="CDD" id="cd07377">
    <property type="entry name" value="WHTH_GntR"/>
    <property type="match status" value="1"/>
</dbReference>
<evidence type="ECO:0000256" key="3">
    <source>
        <dbReference type="ARBA" id="ARBA00023163"/>
    </source>
</evidence>
<dbReference type="SUPFAM" id="SSF46785">
    <property type="entry name" value="Winged helix' DNA-binding domain"/>
    <property type="match status" value="1"/>
</dbReference>
<evidence type="ECO:0000256" key="1">
    <source>
        <dbReference type="ARBA" id="ARBA00023015"/>
    </source>
</evidence>
<dbReference type="GO" id="GO:0003700">
    <property type="term" value="F:DNA-binding transcription factor activity"/>
    <property type="evidence" value="ECO:0007669"/>
    <property type="project" value="InterPro"/>
</dbReference>
<dbReference type="InterPro" id="IPR036390">
    <property type="entry name" value="WH_DNA-bd_sf"/>
</dbReference>
<evidence type="ECO:0000313" key="5">
    <source>
        <dbReference type="EMBL" id="KRL14605.1"/>
    </source>
</evidence>
<evidence type="ECO:0000259" key="4">
    <source>
        <dbReference type="PROSITE" id="PS50949"/>
    </source>
</evidence>
<dbReference type="SMART" id="SM00866">
    <property type="entry name" value="UTRA"/>
    <property type="match status" value="1"/>
</dbReference>
<dbReference type="InterPro" id="IPR011663">
    <property type="entry name" value="UTRA"/>
</dbReference>
<dbReference type="GO" id="GO:0003677">
    <property type="term" value="F:DNA binding"/>
    <property type="evidence" value="ECO:0007669"/>
    <property type="project" value="UniProtKB-KW"/>
</dbReference>
<dbReference type="InterPro" id="IPR000524">
    <property type="entry name" value="Tscrpt_reg_HTH_GntR"/>
</dbReference>
<dbReference type="SMART" id="SM00345">
    <property type="entry name" value="HTH_GNTR"/>
    <property type="match status" value="1"/>
</dbReference>
<dbReference type="PATRIC" id="fig|1423792.3.peg.262"/>
<dbReference type="Pfam" id="PF00392">
    <property type="entry name" value="GntR"/>
    <property type="match status" value="1"/>
</dbReference>
<proteinExistence type="predicted"/>
<keyword evidence="2" id="KW-0238">DNA-binding</keyword>
<dbReference type="Gene3D" id="1.10.10.10">
    <property type="entry name" value="Winged helix-like DNA-binding domain superfamily/Winged helix DNA-binding domain"/>
    <property type="match status" value="1"/>
</dbReference>
<dbReference type="PRINTS" id="PR00035">
    <property type="entry name" value="HTHGNTR"/>
</dbReference>
<dbReference type="AlphaFoldDB" id="A0A0R1N321"/>
<dbReference type="OrthoDB" id="9815017at2"/>
<evidence type="ECO:0000256" key="2">
    <source>
        <dbReference type="ARBA" id="ARBA00023125"/>
    </source>
</evidence>
<dbReference type="PANTHER" id="PTHR44846">
    <property type="entry name" value="MANNOSYL-D-GLYCERATE TRANSPORT/METABOLISM SYSTEM REPRESSOR MNGR-RELATED"/>
    <property type="match status" value="1"/>
</dbReference>
<evidence type="ECO:0000313" key="6">
    <source>
        <dbReference type="Proteomes" id="UP000051330"/>
    </source>
</evidence>
<dbReference type="EMBL" id="AZEC01000001">
    <property type="protein sequence ID" value="KRL14605.1"/>
    <property type="molecule type" value="Genomic_DNA"/>
</dbReference>
<dbReference type="Pfam" id="PF07702">
    <property type="entry name" value="UTRA"/>
    <property type="match status" value="1"/>
</dbReference>
<comment type="caution">
    <text evidence="5">The sequence shown here is derived from an EMBL/GenBank/DDBJ whole genome shotgun (WGS) entry which is preliminary data.</text>
</comment>
<dbReference type="Proteomes" id="UP000051330">
    <property type="component" value="Unassembled WGS sequence"/>
</dbReference>
<dbReference type="PANTHER" id="PTHR44846:SF1">
    <property type="entry name" value="MANNOSYL-D-GLYCERATE TRANSPORT_METABOLISM SYSTEM REPRESSOR MNGR-RELATED"/>
    <property type="match status" value="1"/>
</dbReference>
<keyword evidence="6" id="KW-1185">Reference proteome</keyword>
<sequence length="241" mass="27538">MRDSDVKIPLYYQLAQTLSKQIEAEMAVNDKLASEKEIGEEYSVSRTTVRLALSELERQGYIYRMQGKGSYVSQRPAKMTNSLLNLAPQPNTGKTADQRQTKLIEFEHTTPSDKVMQLMNISAQQKITRVSLLTSALQEPLLIDTFLIRTPISTPLSRGYLKVQDPYAALSSLDLDLHAVSETYVITQPTKKEQKLLRIDAQEPLLLATKQYYDSNNRIILLNMRHVVSSRFQYQNFFSND</sequence>
<dbReference type="SUPFAM" id="SSF64288">
    <property type="entry name" value="Chorismate lyase-like"/>
    <property type="match status" value="1"/>
</dbReference>
<dbReference type="InterPro" id="IPR036388">
    <property type="entry name" value="WH-like_DNA-bd_sf"/>
</dbReference>
<feature type="domain" description="HTH gntR-type" evidence="4">
    <location>
        <begin position="8"/>
        <end position="75"/>
    </location>
</feature>
<reference evidence="5 6" key="1">
    <citation type="journal article" date="2015" name="Genome Announc.">
        <title>Expanding the biotechnology potential of lactobacilli through comparative genomics of 213 strains and associated genera.</title>
        <authorList>
            <person name="Sun Z."/>
            <person name="Harris H.M."/>
            <person name="McCann A."/>
            <person name="Guo C."/>
            <person name="Argimon S."/>
            <person name="Zhang W."/>
            <person name="Yang X."/>
            <person name="Jeffery I.B."/>
            <person name="Cooney J.C."/>
            <person name="Kagawa T.F."/>
            <person name="Liu W."/>
            <person name="Song Y."/>
            <person name="Salvetti E."/>
            <person name="Wrobel A."/>
            <person name="Rasinkangas P."/>
            <person name="Parkhill J."/>
            <person name="Rea M.C."/>
            <person name="O'Sullivan O."/>
            <person name="Ritari J."/>
            <person name="Douillard F.P."/>
            <person name="Paul Ross R."/>
            <person name="Yang R."/>
            <person name="Briner A.E."/>
            <person name="Felis G.E."/>
            <person name="de Vos W.M."/>
            <person name="Barrangou R."/>
            <person name="Klaenhammer T.R."/>
            <person name="Caufield P.W."/>
            <person name="Cui Y."/>
            <person name="Zhang H."/>
            <person name="O'Toole P.W."/>
        </authorList>
    </citation>
    <scope>NUCLEOTIDE SEQUENCE [LARGE SCALE GENOMIC DNA]</scope>
    <source>
        <strain evidence="5 6">DSM 12744</strain>
    </source>
</reference>
<keyword evidence="3" id="KW-0804">Transcription</keyword>
<gene>
    <name evidence="5" type="ORF">FD09_GL000258</name>
</gene>
<dbReference type="PROSITE" id="PS50949">
    <property type="entry name" value="HTH_GNTR"/>
    <property type="match status" value="1"/>
</dbReference>
<keyword evidence="1" id="KW-0805">Transcription regulation</keyword>
<name>A0A0R1N321_9LACO</name>
<dbReference type="InterPro" id="IPR050679">
    <property type="entry name" value="Bact_HTH_transcr_reg"/>
</dbReference>
<dbReference type="GO" id="GO:0045892">
    <property type="term" value="P:negative regulation of DNA-templated transcription"/>
    <property type="evidence" value="ECO:0007669"/>
    <property type="project" value="TreeGrafter"/>
</dbReference>
<dbReference type="InterPro" id="IPR028978">
    <property type="entry name" value="Chorismate_lyase_/UTRA_dom_sf"/>
</dbReference>
<protein>
    <recommendedName>
        <fullName evidence="4">HTH gntR-type domain-containing protein</fullName>
    </recommendedName>
</protein>
<dbReference type="RefSeq" id="WP_057817456.1">
    <property type="nucleotide sequence ID" value="NZ_AZEC01000001.1"/>
</dbReference>
<organism evidence="5 6">
    <name type="scientific">Schleiferilactobacillus perolens DSM 12744</name>
    <dbReference type="NCBI Taxonomy" id="1423792"/>
    <lineage>
        <taxon>Bacteria</taxon>
        <taxon>Bacillati</taxon>
        <taxon>Bacillota</taxon>
        <taxon>Bacilli</taxon>
        <taxon>Lactobacillales</taxon>
        <taxon>Lactobacillaceae</taxon>
        <taxon>Schleiferilactobacillus</taxon>
    </lineage>
</organism>
<accession>A0A0R1N321</accession>
<dbReference type="Gene3D" id="3.40.1410.10">
    <property type="entry name" value="Chorismate lyase-like"/>
    <property type="match status" value="1"/>
</dbReference>
<dbReference type="STRING" id="1423792.FD09_GL000258"/>